<keyword evidence="3" id="KW-1185">Reference proteome</keyword>
<feature type="compositionally biased region" description="Basic and acidic residues" evidence="1">
    <location>
        <begin position="129"/>
        <end position="141"/>
    </location>
</feature>
<dbReference type="EMBL" id="JAIQCJ010002089">
    <property type="protein sequence ID" value="KAJ8783160.1"/>
    <property type="molecule type" value="Genomic_DNA"/>
</dbReference>
<reference evidence="2 3" key="1">
    <citation type="submission" date="2022-11" db="EMBL/GenBank/DDBJ databases">
        <title>Whole genome sequence of Eschrichtius robustus ER-17-0199.</title>
        <authorList>
            <person name="Bruniche-Olsen A."/>
            <person name="Black A.N."/>
            <person name="Fields C.J."/>
            <person name="Walden K."/>
            <person name="Dewoody J.A."/>
        </authorList>
    </citation>
    <scope>NUCLEOTIDE SEQUENCE [LARGE SCALE GENOMIC DNA]</scope>
    <source>
        <strain evidence="2">ER-17-0199</strain>
        <tissue evidence="2">Blubber</tissue>
    </source>
</reference>
<gene>
    <name evidence="2" type="ORF">J1605_009768</name>
</gene>
<feature type="compositionally biased region" description="Polar residues" evidence="1">
    <location>
        <begin position="43"/>
        <end position="57"/>
    </location>
</feature>
<feature type="region of interest" description="Disordered" evidence="1">
    <location>
        <begin position="1"/>
        <end position="163"/>
    </location>
</feature>
<evidence type="ECO:0000313" key="2">
    <source>
        <dbReference type="EMBL" id="KAJ8783160.1"/>
    </source>
</evidence>
<name>A0AB34GWZ9_ESCRO</name>
<accession>A0AB34GWZ9</accession>
<protein>
    <submittedName>
        <fullName evidence="2">Uncharacterized protein</fullName>
    </submittedName>
</protein>
<dbReference type="AlphaFoldDB" id="A0AB34GWZ9"/>
<organism evidence="2 3">
    <name type="scientific">Eschrichtius robustus</name>
    <name type="common">California gray whale</name>
    <name type="synonym">Eschrichtius gibbosus</name>
    <dbReference type="NCBI Taxonomy" id="9764"/>
    <lineage>
        <taxon>Eukaryota</taxon>
        <taxon>Metazoa</taxon>
        <taxon>Chordata</taxon>
        <taxon>Craniata</taxon>
        <taxon>Vertebrata</taxon>
        <taxon>Euteleostomi</taxon>
        <taxon>Mammalia</taxon>
        <taxon>Eutheria</taxon>
        <taxon>Laurasiatheria</taxon>
        <taxon>Artiodactyla</taxon>
        <taxon>Whippomorpha</taxon>
        <taxon>Cetacea</taxon>
        <taxon>Mysticeti</taxon>
        <taxon>Eschrichtiidae</taxon>
        <taxon>Eschrichtius</taxon>
    </lineage>
</organism>
<proteinExistence type="predicted"/>
<sequence length="163" mass="17229">MGAWNNMEKEAKGDLKQDRILSAGAPGRRQGARSGLRHPLTPQHGSGAQSADLQRQSGRPVGRRGTGGLSRDVGPGPAGRGAAARGGAAGPGGRGAARRGGSAIFAARRGAAMSSRLGRDDSGTGGARRPREPPEQELQRRREQRRRRHDAQQLQQLKHLESL</sequence>
<evidence type="ECO:0000313" key="3">
    <source>
        <dbReference type="Proteomes" id="UP001159641"/>
    </source>
</evidence>
<feature type="compositionally biased region" description="Low complexity" evidence="1">
    <location>
        <begin position="99"/>
        <end position="112"/>
    </location>
</feature>
<comment type="caution">
    <text evidence="2">The sequence shown here is derived from an EMBL/GenBank/DDBJ whole genome shotgun (WGS) entry which is preliminary data.</text>
</comment>
<evidence type="ECO:0000256" key="1">
    <source>
        <dbReference type="SAM" id="MobiDB-lite"/>
    </source>
</evidence>
<dbReference type="Proteomes" id="UP001159641">
    <property type="component" value="Unassembled WGS sequence"/>
</dbReference>
<feature type="compositionally biased region" description="Basic and acidic residues" evidence="1">
    <location>
        <begin position="7"/>
        <end position="19"/>
    </location>
</feature>